<dbReference type="GO" id="GO:0005524">
    <property type="term" value="F:ATP binding"/>
    <property type="evidence" value="ECO:0007669"/>
    <property type="project" value="UniProtKB-UniRule"/>
</dbReference>
<dbReference type="STRING" id="177439.DP1974"/>
<evidence type="ECO:0000256" key="13">
    <source>
        <dbReference type="ARBA" id="ARBA00081655"/>
    </source>
</evidence>
<dbReference type="GO" id="GO:0019303">
    <property type="term" value="P:D-ribose catabolic process"/>
    <property type="evidence" value="ECO:0007669"/>
    <property type="project" value="UniProtKB-UniPathway"/>
</dbReference>
<dbReference type="KEGG" id="dps:DP1974"/>
<evidence type="ECO:0000256" key="5">
    <source>
        <dbReference type="ARBA" id="ARBA00022777"/>
    </source>
</evidence>
<feature type="binding site" evidence="14">
    <location>
        <position position="252"/>
    </location>
    <ligand>
        <name>K(+)</name>
        <dbReference type="ChEBI" id="CHEBI:29103"/>
    </ligand>
</feature>
<comment type="caution">
    <text evidence="14">Lacks conserved residue(s) required for the propagation of feature annotation.</text>
</comment>
<feature type="binding site" evidence="14">
    <location>
        <position position="286"/>
    </location>
    <ligand>
        <name>K(+)</name>
        <dbReference type="ChEBI" id="CHEBI:29103"/>
    </ligand>
</feature>
<dbReference type="InterPro" id="IPR011611">
    <property type="entry name" value="PfkB_dom"/>
</dbReference>
<evidence type="ECO:0000256" key="12">
    <source>
        <dbReference type="ARBA" id="ARBA00071515"/>
    </source>
</evidence>
<keyword evidence="17" id="KW-1185">Reference proteome</keyword>
<dbReference type="SUPFAM" id="SSF53613">
    <property type="entry name" value="Ribokinase-like"/>
    <property type="match status" value="1"/>
</dbReference>
<comment type="catalytic activity">
    <reaction evidence="10">
        <text>2-deoxy-D-ribose + ATP = 2-deoxy-D-ribose 5-phosphate + ADP + H(+)</text>
        <dbReference type="Rhea" id="RHEA:30871"/>
        <dbReference type="ChEBI" id="CHEBI:15378"/>
        <dbReference type="ChEBI" id="CHEBI:30616"/>
        <dbReference type="ChEBI" id="CHEBI:62877"/>
        <dbReference type="ChEBI" id="CHEBI:90761"/>
        <dbReference type="ChEBI" id="CHEBI:456216"/>
        <dbReference type="EC" id="2.7.1.229"/>
    </reaction>
    <physiologicalReaction direction="left-to-right" evidence="10">
        <dbReference type="Rhea" id="RHEA:30872"/>
    </physiologicalReaction>
</comment>
<feature type="binding site" evidence="14">
    <location>
        <position position="289"/>
    </location>
    <ligand>
        <name>K(+)</name>
        <dbReference type="ChEBI" id="CHEBI:29103"/>
    </ligand>
</feature>
<dbReference type="Proteomes" id="UP000000602">
    <property type="component" value="Chromosome"/>
</dbReference>
<dbReference type="InterPro" id="IPR011877">
    <property type="entry name" value="Ribokinase"/>
</dbReference>
<feature type="binding site" evidence="14">
    <location>
        <begin position="42"/>
        <end position="46"/>
    </location>
    <ligand>
        <name>substrate</name>
    </ligand>
</feature>
<dbReference type="NCBIfam" id="TIGR02152">
    <property type="entry name" value="D_ribokin_bact"/>
    <property type="match status" value="1"/>
</dbReference>
<dbReference type="HOGENOM" id="CLU_027634_2_0_7"/>
<feature type="binding site" evidence="14">
    <location>
        <position position="256"/>
    </location>
    <ligand>
        <name>substrate</name>
    </ligand>
</feature>
<feature type="binding site" evidence="14">
    <location>
        <begin position="255"/>
        <end position="256"/>
    </location>
    <ligand>
        <name>ATP</name>
        <dbReference type="ChEBI" id="CHEBI:30616"/>
    </ligand>
</feature>
<keyword evidence="1 14" id="KW-0963">Cytoplasm</keyword>
<feature type="domain" description="Carbohydrate kinase PfkB" evidence="15">
    <location>
        <begin position="4"/>
        <end position="295"/>
    </location>
</feature>
<keyword evidence="7 14" id="KW-0460">Magnesium</keyword>
<name>Q6ALS2_DESPS</name>
<evidence type="ECO:0000256" key="11">
    <source>
        <dbReference type="ARBA" id="ARBA00066926"/>
    </source>
</evidence>
<feature type="active site" description="Proton acceptor" evidence="14">
    <location>
        <position position="256"/>
    </location>
</feature>
<dbReference type="CDD" id="cd01174">
    <property type="entry name" value="ribokinase"/>
    <property type="match status" value="1"/>
</dbReference>
<evidence type="ECO:0000256" key="1">
    <source>
        <dbReference type="ARBA" id="ARBA00022490"/>
    </source>
</evidence>
<dbReference type="InterPro" id="IPR002139">
    <property type="entry name" value="Ribo/fructo_kinase"/>
</dbReference>
<feature type="binding site" evidence="14">
    <location>
        <position position="295"/>
    </location>
    <ligand>
        <name>K(+)</name>
        <dbReference type="ChEBI" id="CHEBI:29103"/>
    </ligand>
</feature>
<dbReference type="PANTHER" id="PTHR10584:SF166">
    <property type="entry name" value="RIBOKINASE"/>
    <property type="match status" value="1"/>
</dbReference>
<dbReference type="GO" id="GO:0004747">
    <property type="term" value="F:ribokinase activity"/>
    <property type="evidence" value="ECO:0007669"/>
    <property type="project" value="UniProtKB-UniRule"/>
</dbReference>
<dbReference type="InterPro" id="IPR029056">
    <property type="entry name" value="Ribokinase-like"/>
</dbReference>
<feature type="binding site" evidence="14">
    <location>
        <position position="143"/>
    </location>
    <ligand>
        <name>substrate</name>
    </ligand>
</feature>
<dbReference type="AlphaFoldDB" id="Q6ALS2"/>
<comment type="cofactor">
    <cofactor evidence="14">
        <name>Mg(2+)</name>
        <dbReference type="ChEBI" id="CHEBI:18420"/>
    </cofactor>
</comment>
<accession>Q6ALS2</accession>
<keyword evidence="4 14" id="KW-0547">Nucleotide-binding</keyword>
<comment type="subunit">
    <text evidence="14">Homodimer.</text>
</comment>
<dbReference type="PANTHER" id="PTHR10584">
    <property type="entry name" value="SUGAR KINASE"/>
    <property type="match status" value="1"/>
</dbReference>
<comment type="function">
    <text evidence="14">Catalyzes the ATP-dependent phosphorylation of 2-deoxy-D-ribose to 2-deoxy-D-ribose 5-phosphate (dRib-5P), allowing the use of deoxyribose as the sole carbon source.</text>
</comment>
<keyword evidence="3 14" id="KW-0479">Metal-binding</keyword>
<keyword evidence="9 14" id="KW-0119">Carbohydrate metabolism</keyword>
<dbReference type="GO" id="GO:0005829">
    <property type="term" value="C:cytosol"/>
    <property type="evidence" value="ECO:0007669"/>
    <property type="project" value="TreeGrafter"/>
</dbReference>
<evidence type="ECO:0000259" key="15">
    <source>
        <dbReference type="Pfam" id="PF00294"/>
    </source>
</evidence>
<feature type="binding site" evidence="14">
    <location>
        <position position="250"/>
    </location>
    <ligand>
        <name>K(+)</name>
        <dbReference type="ChEBI" id="CHEBI:29103"/>
    </ligand>
</feature>
<keyword evidence="5 14" id="KW-0418">Kinase</keyword>
<dbReference type="EC" id="2.7.1.229" evidence="11 14"/>
<protein>
    <recommendedName>
        <fullName evidence="12 14">Deoxyribokinase</fullName>
        <shortName evidence="14">dRK</shortName>
        <ecNumber evidence="11 14">2.7.1.229</ecNumber>
    </recommendedName>
    <alternativeName>
        <fullName evidence="13 14">ATP:2-deoxy-D-ribose 5-phosphotransferase</fullName>
    </alternativeName>
</protein>
<dbReference type="EMBL" id="CR522870">
    <property type="protein sequence ID" value="CAG36703.1"/>
    <property type="molecule type" value="Genomic_DNA"/>
</dbReference>
<evidence type="ECO:0000256" key="4">
    <source>
        <dbReference type="ARBA" id="ARBA00022741"/>
    </source>
</evidence>
<evidence type="ECO:0000256" key="14">
    <source>
        <dbReference type="HAMAP-Rule" id="MF_01987"/>
    </source>
</evidence>
<evidence type="ECO:0000313" key="17">
    <source>
        <dbReference type="Proteomes" id="UP000000602"/>
    </source>
</evidence>
<sequence>MKNMKKIAVIGSNMVDLVTYTDRMPVAGETLEAPDFDLGFGGKGANQAIAAAKLGGEVLMLSKVGDDVFGPNTRANFVANGIDARYVETAAGISSGVAPIFVDAKGQNSILIVKGANKHLSPVDVDRAIDDIRACDLIVMQLEISLETVYYVIELGLREHIPVLLNPAPAVAGLDMEKICQLDMLVPNETELEILTGMPVQTLEQIQAAAKFLIDAGIKKVIVTMGSKGALLVTEKEMTSVPCPQVKAKDTSGAGDAFIGCFAKHYVEGGELIPAMEEAVIYASLSTTRPGTQKSYADIDQFEAYKRFL</sequence>
<dbReference type="PRINTS" id="PR00990">
    <property type="entry name" value="RIBOKINASE"/>
</dbReference>
<dbReference type="eggNOG" id="COG0524">
    <property type="taxonomic scope" value="Bacteria"/>
</dbReference>
<keyword evidence="2 14" id="KW-0808">Transferase</keyword>
<evidence type="ECO:0000256" key="10">
    <source>
        <dbReference type="ARBA" id="ARBA00051363"/>
    </source>
</evidence>
<feature type="binding site" evidence="14">
    <location>
        <begin position="14"/>
        <end position="16"/>
    </location>
    <ligand>
        <name>substrate</name>
    </ligand>
</feature>
<dbReference type="GO" id="GO:0046872">
    <property type="term" value="F:metal ion binding"/>
    <property type="evidence" value="ECO:0007669"/>
    <property type="project" value="UniProtKB-KW"/>
</dbReference>
<evidence type="ECO:0000313" key="16">
    <source>
        <dbReference type="EMBL" id="CAG36703.1"/>
    </source>
</evidence>
<evidence type="ECO:0000256" key="6">
    <source>
        <dbReference type="ARBA" id="ARBA00022840"/>
    </source>
</evidence>
<feature type="binding site" evidence="14">
    <location>
        <position position="188"/>
    </location>
    <ligand>
        <name>ATP</name>
        <dbReference type="ChEBI" id="CHEBI:30616"/>
    </ligand>
</feature>
<feature type="site" description="Important for substrate specificity" evidence="14">
    <location>
        <position position="14"/>
    </location>
</feature>
<keyword evidence="6 14" id="KW-0067">ATP-binding</keyword>
<reference evidence="17" key="1">
    <citation type="journal article" date="2004" name="Environ. Microbiol.">
        <title>The genome of Desulfotalea psychrophila, a sulfate-reducing bacterium from permanently cold Arctic sediments.</title>
        <authorList>
            <person name="Rabus R."/>
            <person name="Ruepp A."/>
            <person name="Frickey T."/>
            <person name="Rattei T."/>
            <person name="Fartmann B."/>
            <person name="Stark M."/>
            <person name="Bauer M."/>
            <person name="Zibat A."/>
            <person name="Lombardot T."/>
            <person name="Becker I."/>
            <person name="Amann J."/>
            <person name="Gellner K."/>
            <person name="Teeling H."/>
            <person name="Leuschner W.D."/>
            <person name="Gloeckner F.-O."/>
            <person name="Lupas A.N."/>
            <person name="Amann R."/>
            <person name="Klenk H.-P."/>
        </authorList>
    </citation>
    <scope>NUCLEOTIDE SEQUENCE [LARGE SCALE GENOMIC DNA]</scope>
    <source>
        <strain evidence="17">DSM 12343 / LSv54</strain>
    </source>
</reference>
<dbReference type="Gene3D" id="3.40.1190.20">
    <property type="match status" value="1"/>
</dbReference>
<organism evidence="16 17">
    <name type="scientific">Desulfotalea psychrophila (strain LSv54 / DSM 12343)</name>
    <dbReference type="NCBI Taxonomy" id="177439"/>
    <lineage>
        <taxon>Bacteria</taxon>
        <taxon>Pseudomonadati</taxon>
        <taxon>Thermodesulfobacteriota</taxon>
        <taxon>Desulfobulbia</taxon>
        <taxon>Desulfobulbales</taxon>
        <taxon>Desulfocapsaceae</taxon>
        <taxon>Desulfotalea</taxon>
    </lineage>
</organism>
<proteinExistence type="inferred from homology"/>
<evidence type="ECO:0000256" key="3">
    <source>
        <dbReference type="ARBA" id="ARBA00022723"/>
    </source>
</evidence>
<gene>
    <name evidence="14" type="primary">deoK</name>
    <name evidence="16" type="ordered locus">DP1974</name>
</gene>
<comment type="subcellular location">
    <subcellularLocation>
        <location evidence="14">Cytoplasm</location>
    </subcellularLocation>
</comment>
<feature type="binding site" evidence="14">
    <location>
        <position position="291"/>
    </location>
    <ligand>
        <name>K(+)</name>
        <dbReference type="ChEBI" id="CHEBI:29103"/>
    </ligand>
</feature>
<dbReference type="FunFam" id="3.40.1190.20:FF:000010">
    <property type="entry name" value="Ribokinase"/>
    <property type="match status" value="1"/>
</dbReference>
<dbReference type="HAMAP" id="MF_01987">
    <property type="entry name" value="Ribokinase"/>
    <property type="match status" value="1"/>
</dbReference>
<dbReference type="Pfam" id="PF00294">
    <property type="entry name" value="PfkB"/>
    <property type="match status" value="1"/>
</dbReference>
<feature type="binding site" evidence="14">
    <location>
        <begin position="224"/>
        <end position="229"/>
    </location>
    <ligand>
        <name>ATP</name>
        <dbReference type="ChEBI" id="CHEBI:30616"/>
    </ligand>
</feature>
<comment type="similarity">
    <text evidence="14">Belongs to the carbohydrate kinase PfkB family. Deoxyribokinase subfamily.</text>
</comment>
<evidence type="ECO:0000256" key="8">
    <source>
        <dbReference type="ARBA" id="ARBA00022958"/>
    </source>
</evidence>
<evidence type="ECO:0000256" key="9">
    <source>
        <dbReference type="ARBA" id="ARBA00023277"/>
    </source>
</evidence>
<dbReference type="UniPathway" id="UPA00916">
    <property type="reaction ID" value="UER00889"/>
</dbReference>
<evidence type="ECO:0000256" key="7">
    <source>
        <dbReference type="ARBA" id="ARBA00022842"/>
    </source>
</evidence>
<keyword evidence="8 14" id="KW-0630">Potassium</keyword>
<evidence type="ECO:0000256" key="2">
    <source>
        <dbReference type="ARBA" id="ARBA00022679"/>
    </source>
</evidence>